<dbReference type="InterPro" id="IPR057005">
    <property type="entry name" value="Phage_TAC_17"/>
</dbReference>
<dbReference type="KEGG" id="vg:65071109"/>
<dbReference type="GeneID" id="65071109"/>
<protein>
    <submittedName>
        <fullName evidence="1">Uncharacterized protein</fullName>
    </submittedName>
</protein>
<dbReference type="EMBL" id="MK779875">
    <property type="protein sequence ID" value="QCW07617.1"/>
    <property type="molecule type" value="Genomic_DNA"/>
</dbReference>
<organism evidence="1 2">
    <name type="scientific">Lactococcus phage CHPC971</name>
    <dbReference type="NCBI Taxonomy" id="2575255"/>
    <lineage>
        <taxon>Viruses</taxon>
        <taxon>Duplodnaviria</taxon>
        <taxon>Heunggongvirae</taxon>
        <taxon>Uroviricota</taxon>
        <taxon>Caudoviricetes</taxon>
        <taxon>Fremauxvirus</taxon>
        <taxon>Fremauxvirus CHPC971</taxon>
    </lineage>
</organism>
<keyword evidence="2" id="KW-1185">Reference proteome</keyword>
<evidence type="ECO:0000313" key="1">
    <source>
        <dbReference type="EMBL" id="QCW07617.1"/>
    </source>
</evidence>
<dbReference type="Pfam" id="PF23803">
    <property type="entry name" value="Phage_TAC_17"/>
    <property type="match status" value="1"/>
</dbReference>
<dbReference type="RefSeq" id="YP_010082109.1">
    <property type="nucleotide sequence ID" value="NC_055027.1"/>
</dbReference>
<name>A0A4Y5MZ93_9CAUD</name>
<accession>A0A4Y5MZ93</accession>
<dbReference type="Proteomes" id="UP000306022">
    <property type="component" value="Segment"/>
</dbReference>
<reference evidence="1 2" key="1">
    <citation type="submission" date="2019-04" db="EMBL/GenBank/DDBJ databases">
        <authorList>
            <person name="de Jong A."/>
        </authorList>
    </citation>
    <scope>NUCLEOTIDE SEQUENCE [LARGE SCALE GENOMIC DNA]</scope>
</reference>
<proteinExistence type="predicted"/>
<evidence type="ECO:0000313" key="2">
    <source>
        <dbReference type="Proteomes" id="UP000306022"/>
    </source>
</evidence>
<sequence length="136" mass="15492">MIKKTVEYIDYNGKAKKAELRFHISKLEYIELVASLGDDLDVVVKKLVDNNDVQGMIAMLKRVLLLAYGEIVDGEFDKEDANGVPFKKKFAKSEQFAELFADLLQNPESTQDFFAHVVPNKESRQTNVPTKVVKRK</sequence>